<dbReference type="GO" id="GO:0008270">
    <property type="term" value="F:zinc ion binding"/>
    <property type="evidence" value="ECO:0007669"/>
    <property type="project" value="UniProtKB-KW"/>
</dbReference>
<dbReference type="InterPro" id="IPR001164">
    <property type="entry name" value="ArfGAP_dom"/>
</dbReference>
<accession>A0A4W5R2K6</accession>
<dbReference type="GO" id="GO:0005547">
    <property type="term" value="F:phosphatidylinositol-3,4,5-trisphosphate binding"/>
    <property type="evidence" value="ECO:0007669"/>
    <property type="project" value="TreeGrafter"/>
</dbReference>
<dbReference type="SUPFAM" id="SSF57863">
    <property type="entry name" value="ArfGap/RecO-like zinc finger"/>
    <property type="match status" value="1"/>
</dbReference>
<dbReference type="Gene3D" id="1.10.220.150">
    <property type="entry name" value="Arf GTPase activating protein"/>
    <property type="match status" value="1"/>
</dbReference>
<reference evidence="3" key="3">
    <citation type="submission" date="2025-09" db="UniProtKB">
        <authorList>
            <consortium name="Ensembl"/>
        </authorList>
    </citation>
    <scope>IDENTIFICATION</scope>
</reference>
<dbReference type="PANTHER" id="PTHR46021">
    <property type="entry name" value="ARF-GAP WITH DUAL PH DOMAIN-CONTAINING PROTEIN 1-LIKE PROTEIN"/>
    <property type="match status" value="1"/>
</dbReference>
<dbReference type="InterPro" id="IPR037278">
    <property type="entry name" value="ARFGAP/RecO"/>
</dbReference>
<dbReference type="InterPro" id="IPR038508">
    <property type="entry name" value="ArfGAP_dom_sf"/>
</dbReference>
<protein>
    <recommendedName>
        <fullName evidence="2">Arf-GAP domain-containing protein</fullName>
    </recommendedName>
</protein>
<dbReference type="GO" id="GO:0007507">
    <property type="term" value="P:heart development"/>
    <property type="evidence" value="ECO:0007669"/>
    <property type="project" value="TreeGrafter"/>
</dbReference>
<dbReference type="PANTHER" id="PTHR46021:SF6">
    <property type="entry name" value="ARF-GAP WITH DUAL PH DOMAIN-CONTAINING PROTEIN 2"/>
    <property type="match status" value="1"/>
</dbReference>
<keyword evidence="1" id="KW-0862">Zinc</keyword>
<dbReference type="GeneTree" id="ENSGT00940000156498"/>
<keyword evidence="1" id="KW-0863">Zinc-finger</keyword>
<reference evidence="3" key="2">
    <citation type="submission" date="2025-08" db="UniProtKB">
        <authorList>
            <consortium name="Ensembl"/>
        </authorList>
    </citation>
    <scope>IDENTIFICATION</scope>
</reference>
<feature type="domain" description="Arf-GAP" evidence="2">
    <location>
        <begin position="16"/>
        <end position="74"/>
    </location>
</feature>
<sequence>WQTRTETKRFCWNWGNCQTTINVQTGAPDPDWASYKLGVFVCLNCSGVHRNLSNISRVKSLQLDFWDDELVKVLNGSLTSVVNPGSGDLQGVQVSRSCPTLTRSIHQQMIINFVLGWNKSLHNQYLFKTRFCDHYMTISLLVLIWEDHFGYWFGFQS</sequence>
<proteinExistence type="predicted"/>
<evidence type="ECO:0000313" key="4">
    <source>
        <dbReference type="Proteomes" id="UP000314982"/>
    </source>
</evidence>
<dbReference type="Ensembl" id="ENSHHUT00000085475.1">
    <property type="protein sequence ID" value="ENSHHUP00000082857.1"/>
    <property type="gene ID" value="ENSHHUG00000048117.1"/>
</dbReference>
<dbReference type="PROSITE" id="PS50115">
    <property type="entry name" value="ARFGAP"/>
    <property type="match status" value="1"/>
</dbReference>
<dbReference type="Proteomes" id="UP000314982">
    <property type="component" value="Unassembled WGS sequence"/>
</dbReference>
<evidence type="ECO:0000259" key="2">
    <source>
        <dbReference type="PROSITE" id="PS50115"/>
    </source>
</evidence>
<reference evidence="4" key="1">
    <citation type="submission" date="2018-06" db="EMBL/GenBank/DDBJ databases">
        <title>Genome assembly of Danube salmon.</title>
        <authorList>
            <person name="Macqueen D.J."/>
            <person name="Gundappa M.K."/>
        </authorList>
    </citation>
    <scope>NUCLEOTIDE SEQUENCE [LARGE SCALE GENOMIC DNA]</scope>
</reference>
<dbReference type="GO" id="GO:0005886">
    <property type="term" value="C:plasma membrane"/>
    <property type="evidence" value="ECO:0007669"/>
    <property type="project" value="TreeGrafter"/>
</dbReference>
<dbReference type="GO" id="GO:0005737">
    <property type="term" value="C:cytoplasm"/>
    <property type="evidence" value="ECO:0007669"/>
    <property type="project" value="TreeGrafter"/>
</dbReference>
<dbReference type="STRING" id="62062.ENSHHUP00000082857"/>
<dbReference type="InterPro" id="IPR052589">
    <property type="entry name" value="Arf-GAP_dual-PH_domain"/>
</dbReference>
<evidence type="ECO:0000256" key="1">
    <source>
        <dbReference type="PROSITE-ProRule" id="PRU00288"/>
    </source>
</evidence>
<keyword evidence="1" id="KW-0479">Metal-binding</keyword>
<organism evidence="3 4">
    <name type="scientific">Hucho hucho</name>
    <name type="common">huchen</name>
    <dbReference type="NCBI Taxonomy" id="62062"/>
    <lineage>
        <taxon>Eukaryota</taxon>
        <taxon>Metazoa</taxon>
        <taxon>Chordata</taxon>
        <taxon>Craniata</taxon>
        <taxon>Vertebrata</taxon>
        <taxon>Euteleostomi</taxon>
        <taxon>Actinopterygii</taxon>
        <taxon>Neopterygii</taxon>
        <taxon>Teleostei</taxon>
        <taxon>Protacanthopterygii</taxon>
        <taxon>Salmoniformes</taxon>
        <taxon>Salmonidae</taxon>
        <taxon>Salmoninae</taxon>
        <taxon>Hucho</taxon>
    </lineage>
</organism>
<evidence type="ECO:0000313" key="3">
    <source>
        <dbReference type="Ensembl" id="ENSHHUP00000082857.1"/>
    </source>
</evidence>
<dbReference type="SMART" id="SM00105">
    <property type="entry name" value="ArfGap"/>
    <property type="match status" value="1"/>
</dbReference>
<dbReference type="GO" id="GO:0005096">
    <property type="term" value="F:GTPase activator activity"/>
    <property type="evidence" value="ECO:0007669"/>
    <property type="project" value="InterPro"/>
</dbReference>
<name>A0A4W5R2K6_9TELE</name>
<dbReference type="AlphaFoldDB" id="A0A4W5R2K6"/>
<dbReference type="Pfam" id="PF01412">
    <property type="entry name" value="ArfGap"/>
    <property type="match status" value="1"/>
</dbReference>
<dbReference type="PRINTS" id="PR00405">
    <property type="entry name" value="REVINTRACTNG"/>
</dbReference>
<keyword evidence="4" id="KW-1185">Reference proteome</keyword>